<dbReference type="Proteomes" id="UP000006843">
    <property type="component" value="Chromosome I"/>
</dbReference>
<dbReference type="HOGENOM" id="CLU_3412804_0_0_6"/>
<dbReference type="AlphaFoldDB" id="Q3IGX0"/>
<proteinExistence type="predicted"/>
<dbReference type="EMBL" id="CR954246">
    <property type="protein sequence ID" value="CAI86713.1"/>
    <property type="molecule type" value="Genomic_DNA"/>
</dbReference>
<name>Q3IGX0_PSET1</name>
<organism evidence="1 2">
    <name type="scientific">Pseudoalteromonas translucida (strain TAC 125)</name>
    <dbReference type="NCBI Taxonomy" id="326442"/>
    <lineage>
        <taxon>Bacteria</taxon>
        <taxon>Pseudomonadati</taxon>
        <taxon>Pseudomonadota</taxon>
        <taxon>Gammaproteobacteria</taxon>
        <taxon>Alteromonadales</taxon>
        <taxon>Pseudoalteromonadaceae</taxon>
        <taxon>Pseudoalteromonas</taxon>
    </lineage>
</organism>
<keyword evidence="2" id="KW-1185">Reference proteome</keyword>
<evidence type="ECO:0000313" key="1">
    <source>
        <dbReference type="EMBL" id="CAI86713.1"/>
    </source>
</evidence>
<evidence type="ECO:0000313" key="2">
    <source>
        <dbReference type="Proteomes" id="UP000006843"/>
    </source>
</evidence>
<reference evidence="1 2" key="1">
    <citation type="journal article" date="2005" name="Genome Res.">
        <title>Coping with cold: the genome of the versatile marine Antarctica bacterium Pseudoalteromonas haloplanktis TAC125.</title>
        <authorList>
            <person name="Medigue C."/>
            <person name="Krin E."/>
            <person name="Pascal G."/>
            <person name="Barbe V."/>
            <person name="Bernsel A."/>
            <person name="Bertin P."/>
            <person name="Cheung F."/>
            <person name="Cruveiller S."/>
            <person name="Damico S."/>
            <person name="Duilio A."/>
            <person name="Fang G."/>
            <person name="Feller G."/>
            <person name="Mangenot S."/>
            <person name="Marino G."/>
            <person name="Nilsson J."/>
            <person name="Parilli E."/>
            <person name="Rocha E."/>
            <person name="Rouy Z."/>
            <person name="Sekowska A."/>
            <person name="Tutino M.L."/>
            <person name="Vallenet D."/>
            <person name="von Heijne G."/>
            <person name="Danchin A."/>
        </authorList>
    </citation>
    <scope>NUCLEOTIDE SEQUENCE [LARGE SCALE GENOMIC DNA]</scope>
    <source>
        <strain evidence="2">TAC 125</strain>
    </source>
</reference>
<gene>
    <name evidence="1" type="ordered locus">PSHAa1640</name>
</gene>
<accession>Q3IGX0</accession>
<sequence>MVILDTLQGCTRIDVHDTSTGKGNVPSY</sequence>
<dbReference type="KEGG" id="pha:PSHAa1640"/>
<protein>
    <submittedName>
        <fullName evidence="1">Orphan protein</fullName>
    </submittedName>
</protein>